<dbReference type="PANTHER" id="PTHR47506:SF1">
    <property type="entry name" value="HTH-TYPE TRANSCRIPTIONAL REGULATOR YJDC"/>
    <property type="match status" value="1"/>
</dbReference>
<protein>
    <submittedName>
        <fullName evidence="4">TetR family transcriptional regulator</fullName>
    </submittedName>
</protein>
<dbReference type="Pfam" id="PF00440">
    <property type="entry name" value="TetR_N"/>
    <property type="match status" value="1"/>
</dbReference>
<dbReference type="InterPro" id="IPR009057">
    <property type="entry name" value="Homeodomain-like_sf"/>
</dbReference>
<sequence>MPASKRDHLLSTAEQLFHEQGFHATGIDRIVSAAGVVRMTLYNHFSSKEALILAVLEARHKRFLDSLDTAVAEACAGHATKALAEAHHRWLEAFSQHGCIMLKAMGEFAEHSAAIHALATRCKQDLLQRLEAAVSRDGVAQDSALARQLFTILEGSNNTVAVLGVETALGDTRDMIDMVINATMRATS</sequence>
<dbReference type="AlphaFoldDB" id="A0A240URH1"/>
<evidence type="ECO:0000256" key="2">
    <source>
        <dbReference type="ARBA" id="ARBA00023125"/>
    </source>
</evidence>
<dbReference type="EMBL" id="CP021358">
    <property type="protein sequence ID" value="ART64107.1"/>
    <property type="molecule type" value="Genomic_DNA"/>
</dbReference>
<evidence type="ECO:0000313" key="4">
    <source>
        <dbReference type="EMBL" id="ART64107.1"/>
    </source>
</evidence>
<name>A0A240URH1_9GAMM</name>
<dbReference type="Proteomes" id="UP000194457">
    <property type="component" value="Chromosome"/>
</dbReference>
<dbReference type="SUPFAM" id="SSF46689">
    <property type="entry name" value="Homeodomain-like"/>
    <property type="match status" value="1"/>
</dbReference>
<dbReference type="KEGG" id="kma:B9H00_14440"/>
<dbReference type="InterPro" id="IPR001647">
    <property type="entry name" value="HTH_TetR"/>
</dbReference>
<dbReference type="GO" id="GO:0003677">
    <property type="term" value="F:DNA binding"/>
    <property type="evidence" value="ECO:0007669"/>
    <property type="project" value="UniProtKB-UniRule"/>
</dbReference>
<keyword evidence="2" id="KW-0238">DNA-binding</keyword>
<dbReference type="RefSeq" id="WP_086901247.1">
    <property type="nucleotide sequence ID" value="NZ_CP021358.1"/>
</dbReference>
<dbReference type="PANTHER" id="PTHR47506">
    <property type="entry name" value="TRANSCRIPTIONAL REGULATORY PROTEIN"/>
    <property type="match status" value="1"/>
</dbReference>
<keyword evidence="1" id="KW-0805">Transcription regulation</keyword>
<keyword evidence="5" id="KW-1185">Reference proteome</keyword>
<dbReference type="InterPro" id="IPR036271">
    <property type="entry name" value="Tet_transcr_reg_TetR-rel_C_sf"/>
</dbReference>
<accession>A0A240URH1</accession>
<dbReference type="OrthoDB" id="116240at2"/>
<dbReference type="PROSITE" id="PS50977">
    <property type="entry name" value="HTH_TETR_2"/>
    <property type="match status" value="1"/>
</dbReference>
<keyword evidence="3" id="KW-0804">Transcription</keyword>
<evidence type="ECO:0000256" key="3">
    <source>
        <dbReference type="ARBA" id="ARBA00023163"/>
    </source>
</evidence>
<dbReference type="PRINTS" id="PR00455">
    <property type="entry name" value="HTHTETR"/>
</dbReference>
<dbReference type="SUPFAM" id="SSF48498">
    <property type="entry name" value="Tetracyclin repressor-like, C-terminal domain"/>
    <property type="match status" value="1"/>
</dbReference>
<proteinExistence type="predicted"/>
<dbReference type="FunFam" id="1.10.10.60:FF:000141">
    <property type="entry name" value="TetR family transcriptional regulator"/>
    <property type="match status" value="1"/>
</dbReference>
<evidence type="ECO:0000256" key="1">
    <source>
        <dbReference type="ARBA" id="ARBA00023015"/>
    </source>
</evidence>
<organism evidence="4 5">
    <name type="scientific">Kushneria marisflavi</name>
    <dbReference type="NCBI Taxonomy" id="157779"/>
    <lineage>
        <taxon>Bacteria</taxon>
        <taxon>Pseudomonadati</taxon>
        <taxon>Pseudomonadota</taxon>
        <taxon>Gammaproteobacteria</taxon>
        <taxon>Oceanospirillales</taxon>
        <taxon>Halomonadaceae</taxon>
        <taxon>Kushneria</taxon>
    </lineage>
</organism>
<reference evidence="4 5" key="1">
    <citation type="submission" date="2017-05" db="EMBL/GenBank/DDBJ databases">
        <authorList>
            <person name="Song R."/>
            <person name="Chenine A.L."/>
            <person name="Ruprecht R.M."/>
        </authorList>
    </citation>
    <scope>NUCLEOTIDE SEQUENCE [LARGE SCALE GENOMIC DNA]</scope>
    <source>
        <strain evidence="4">SW32</strain>
    </source>
</reference>
<gene>
    <name evidence="4" type="ORF">B9H00_14440</name>
</gene>
<dbReference type="Gene3D" id="1.10.357.10">
    <property type="entry name" value="Tetracycline Repressor, domain 2"/>
    <property type="match status" value="1"/>
</dbReference>
<evidence type="ECO:0000313" key="5">
    <source>
        <dbReference type="Proteomes" id="UP000194457"/>
    </source>
</evidence>